<gene>
    <name evidence="15" type="primary">LARS</name>
    <name evidence="15" type="synonym">leuS</name>
</gene>
<dbReference type="SUPFAM" id="SSF52374">
    <property type="entry name" value="Nucleotidylyl transferase"/>
    <property type="match status" value="1"/>
</dbReference>
<feature type="domain" description="Aminoacyl-tRNA synthetase class Ia" evidence="11">
    <location>
        <begin position="376"/>
        <end position="565"/>
    </location>
</feature>
<dbReference type="PANTHER" id="PTHR43740:SF2">
    <property type="entry name" value="LEUCINE--TRNA LIGASE, MITOCHONDRIAL"/>
    <property type="match status" value="1"/>
</dbReference>
<dbReference type="CDD" id="cd07958">
    <property type="entry name" value="Anticodon_Ia_Leu_BEm"/>
    <property type="match status" value="1"/>
</dbReference>
<dbReference type="GO" id="GO:0005524">
    <property type="term" value="F:ATP binding"/>
    <property type="evidence" value="ECO:0007669"/>
    <property type="project" value="UniProtKB-KW"/>
</dbReference>
<dbReference type="NCBIfam" id="TIGR00396">
    <property type="entry name" value="leuS_bact"/>
    <property type="match status" value="1"/>
</dbReference>
<dbReference type="InterPro" id="IPR009080">
    <property type="entry name" value="tRNAsynth_Ia_anticodon-bd"/>
</dbReference>
<dbReference type="GO" id="GO:0002161">
    <property type="term" value="F:aminoacyl-tRNA deacylase activity"/>
    <property type="evidence" value="ECO:0007669"/>
    <property type="project" value="InterPro"/>
</dbReference>
<evidence type="ECO:0000256" key="9">
    <source>
        <dbReference type="NCBIfam" id="TIGR00396"/>
    </source>
</evidence>
<organism evidence="15">
    <name type="scientific">uncultured marine group II/III euryarchaeote KM3_76_C12</name>
    <dbReference type="NCBI Taxonomy" id="1456506"/>
    <lineage>
        <taxon>Archaea</taxon>
        <taxon>Methanobacteriati</taxon>
        <taxon>Methanobacteriota</taxon>
        <taxon>environmental samples</taxon>
    </lineage>
</organism>
<dbReference type="InterPro" id="IPR015413">
    <property type="entry name" value="Methionyl/Leucyl_tRNA_Synth"/>
</dbReference>
<dbReference type="EMBL" id="KF901074">
    <property type="protein sequence ID" value="AIF17180.1"/>
    <property type="molecule type" value="Genomic_DNA"/>
</dbReference>
<keyword evidence="3 10" id="KW-0436">Ligase</keyword>
<dbReference type="Pfam" id="PF13603">
    <property type="entry name" value="tRNA-synt_1_2"/>
    <property type="match status" value="1"/>
</dbReference>
<evidence type="ECO:0000256" key="3">
    <source>
        <dbReference type="ARBA" id="ARBA00022598"/>
    </source>
</evidence>
<dbReference type="InterPro" id="IPR002302">
    <property type="entry name" value="Leu-tRNA-ligase"/>
</dbReference>
<dbReference type="HAMAP" id="MF_00049_B">
    <property type="entry name" value="Leu_tRNA_synth_B"/>
    <property type="match status" value="1"/>
</dbReference>
<evidence type="ECO:0000256" key="4">
    <source>
        <dbReference type="ARBA" id="ARBA00022741"/>
    </source>
</evidence>
<dbReference type="Gene3D" id="3.10.20.590">
    <property type="match status" value="1"/>
</dbReference>
<dbReference type="FunFam" id="1.10.730.10:FF:000002">
    <property type="entry name" value="Leucine--tRNA ligase"/>
    <property type="match status" value="1"/>
</dbReference>
<evidence type="ECO:0000259" key="11">
    <source>
        <dbReference type="Pfam" id="PF00133"/>
    </source>
</evidence>
<evidence type="ECO:0000256" key="6">
    <source>
        <dbReference type="ARBA" id="ARBA00022917"/>
    </source>
</evidence>
<accession>A0A075HPH2</accession>
<evidence type="ECO:0000256" key="8">
    <source>
        <dbReference type="ARBA" id="ARBA00047469"/>
    </source>
</evidence>
<name>A0A075HPH2_9EURY</name>
<dbReference type="SUPFAM" id="SSF50677">
    <property type="entry name" value="ValRS/IleRS/LeuRS editing domain"/>
    <property type="match status" value="1"/>
</dbReference>
<keyword evidence="5 10" id="KW-0067">ATP-binding</keyword>
<dbReference type="InterPro" id="IPR009008">
    <property type="entry name" value="Val/Leu/Ile-tRNA-synth_edit"/>
</dbReference>
<dbReference type="Pfam" id="PF08264">
    <property type="entry name" value="Anticodon_1"/>
    <property type="match status" value="1"/>
</dbReference>
<dbReference type="Gene3D" id="1.10.730.10">
    <property type="entry name" value="Isoleucyl-tRNA Synthetase, Domain 1"/>
    <property type="match status" value="1"/>
</dbReference>
<reference evidence="15" key="1">
    <citation type="journal article" date="2014" name="Genome Biol. Evol.">
        <title>Pangenome evidence for extensive interdomain horizontal transfer affecting lineage core and shell genes in uncultured planktonic thaumarchaeota and euryarchaeota.</title>
        <authorList>
            <person name="Deschamps P."/>
            <person name="Zivanovic Y."/>
            <person name="Moreira D."/>
            <person name="Rodriguez-Valera F."/>
            <person name="Lopez-Garcia P."/>
        </authorList>
    </citation>
    <scope>NUCLEOTIDE SEQUENCE</scope>
</reference>
<dbReference type="FunFam" id="3.40.50.620:FF:000077">
    <property type="entry name" value="Leucine--tRNA ligase"/>
    <property type="match status" value="1"/>
</dbReference>
<dbReference type="PROSITE" id="PS00178">
    <property type="entry name" value="AA_TRNA_LIGASE_I"/>
    <property type="match status" value="1"/>
</dbReference>
<dbReference type="GO" id="GO:0006429">
    <property type="term" value="P:leucyl-tRNA aminoacylation"/>
    <property type="evidence" value="ECO:0007669"/>
    <property type="project" value="UniProtKB-UniRule"/>
</dbReference>
<keyword evidence="4 10" id="KW-0547">Nucleotide-binding</keyword>
<dbReference type="InterPro" id="IPR001412">
    <property type="entry name" value="aa-tRNA-synth_I_CS"/>
</dbReference>
<feature type="domain" description="Methionyl/Leucyl tRNA synthetase" evidence="13">
    <location>
        <begin position="2"/>
        <end position="134"/>
    </location>
</feature>
<proteinExistence type="inferred from homology"/>
<dbReference type="GO" id="GO:0005829">
    <property type="term" value="C:cytosol"/>
    <property type="evidence" value="ECO:0007669"/>
    <property type="project" value="TreeGrafter"/>
</dbReference>
<dbReference type="GO" id="GO:0004823">
    <property type="term" value="F:leucine-tRNA ligase activity"/>
    <property type="evidence" value="ECO:0007669"/>
    <property type="project" value="UniProtKB-UniRule"/>
</dbReference>
<dbReference type="CDD" id="cd00812">
    <property type="entry name" value="LeuRS_core"/>
    <property type="match status" value="1"/>
</dbReference>
<dbReference type="InterPro" id="IPR013155">
    <property type="entry name" value="M/V/L/I-tRNA-synth_anticd-bd"/>
</dbReference>
<evidence type="ECO:0000259" key="13">
    <source>
        <dbReference type="Pfam" id="PF09334"/>
    </source>
</evidence>
<dbReference type="InterPro" id="IPR002300">
    <property type="entry name" value="aa-tRNA-synth_Ia"/>
</dbReference>
<dbReference type="SUPFAM" id="SSF47323">
    <property type="entry name" value="Anticodon-binding domain of a subclass of class I aminoacyl-tRNA synthetases"/>
    <property type="match status" value="1"/>
</dbReference>
<evidence type="ECO:0000259" key="14">
    <source>
        <dbReference type="Pfam" id="PF13603"/>
    </source>
</evidence>
<comment type="catalytic activity">
    <reaction evidence="8">
        <text>tRNA(Leu) + L-leucine + ATP = L-leucyl-tRNA(Leu) + AMP + diphosphate</text>
        <dbReference type="Rhea" id="RHEA:11688"/>
        <dbReference type="Rhea" id="RHEA-COMP:9613"/>
        <dbReference type="Rhea" id="RHEA-COMP:9622"/>
        <dbReference type="ChEBI" id="CHEBI:30616"/>
        <dbReference type="ChEBI" id="CHEBI:33019"/>
        <dbReference type="ChEBI" id="CHEBI:57427"/>
        <dbReference type="ChEBI" id="CHEBI:78442"/>
        <dbReference type="ChEBI" id="CHEBI:78494"/>
        <dbReference type="ChEBI" id="CHEBI:456215"/>
        <dbReference type="EC" id="6.1.1.4"/>
    </reaction>
</comment>
<dbReference type="EC" id="6.1.1.4" evidence="2 9"/>
<dbReference type="InterPro" id="IPR014729">
    <property type="entry name" value="Rossmann-like_a/b/a_fold"/>
</dbReference>
<keyword evidence="7 10" id="KW-0030">Aminoacyl-tRNA synthetase</keyword>
<evidence type="ECO:0000256" key="5">
    <source>
        <dbReference type="ARBA" id="ARBA00022840"/>
    </source>
</evidence>
<dbReference type="Pfam" id="PF00133">
    <property type="entry name" value="tRNA-synt_1"/>
    <property type="match status" value="1"/>
</dbReference>
<evidence type="ECO:0000259" key="12">
    <source>
        <dbReference type="Pfam" id="PF08264"/>
    </source>
</evidence>
<evidence type="ECO:0000256" key="2">
    <source>
        <dbReference type="ARBA" id="ARBA00013164"/>
    </source>
</evidence>
<dbReference type="FunFam" id="3.40.50.620:FF:000056">
    <property type="entry name" value="Leucine--tRNA ligase"/>
    <property type="match status" value="1"/>
</dbReference>
<sequence length="768" mass="87676">MFPYPSGAGLHVGHPLGYIATDIIARYKRHNGFNVLHPMGWDAFGLPAEQYAIKTGTHPSITTKNNIDNFRRQIKMLGFSYDWDREINTTDSKYVKWTQWIFLQLYKKGLAYESEVPVNWCPELKAVLANEEVANGKSEIGGHPVFRVPMRQWMLKITEYAESLLDGLYDLDWPHSIKELQRNWIGRSEGANVHFHIPAIAENLSVFTTRPDTLFGATYIVIAPEHPLVDRLVSLEQQTAVEKYVEDASKKSELDRTELNKEKSGVYLGANAINPANGEEIPIWISDYVIMSYGTGAIMAVPGQDQRDWDFAKEFNLPIIRTVQTPVDFGGDAYIGDGLAINSDFLNGLNIPEAKTKIIEWLEEKGLGENAVQFKLRDWLFSRQRYWGEPIPVIHNNGQTLPLDESELPLELPKVEKYEPTGTGESPLANIYEWVEVRDINDNIIGLRETNTMPQWAGSCWYYLRYIDPGNSKKSWDSAKEKYWMPVDLYVGGAEHAVLHLLYARFWHHVLYDLGFVSTKEPFQKLFNQGMILGQDGSKMSKSRGNVVNPDDTVDIYGADSMRLYEMFMGPLDKAKPWSTTGLQGCSRFINKLWNIIVTESGEISEKITNETPSKETVRMLHSMIKRVSVNLDNLHFNTCVSEFMIFTNHIQSLESINSDILKTFIVLMNPFMPHIAQELWQLSGHENELTFENWPKYEESLIWSNTMKLAVQVNGKRRSEIEVDAESKDDTIIKAAKSADKILNFIGGKKIVKEIYIRGRLVNIVVE</sequence>
<dbReference type="AlphaFoldDB" id="A0A075HPH2"/>
<dbReference type="InterPro" id="IPR025709">
    <property type="entry name" value="Leu_tRNA-synth_edit"/>
</dbReference>
<dbReference type="PANTHER" id="PTHR43740">
    <property type="entry name" value="LEUCYL-TRNA SYNTHETASE"/>
    <property type="match status" value="1"/>
</dbReference>
<feature type="domain" description="Leucyl-tRNA synthetase editing" evidence="14">
    <location>
        <begin position="182"/>
        <end position="363"/>
    </location>
</feature>
<dbReference type="Gene3D" id="3.40.50.620">
    <property type="entry name" value="HUPs"/>
    <property type="match status" value="2"/>
</dbReference>
<protein>
    <recommendedName>
        <fullName evidence="2 9">Leucine--tRNA ligase</fullName>
        <ecNumber evidence="2 9">6.1.1.4</ecNumber>
    </recommendedName>
</protein>
<comment type="similarity">
    <text evidence="1 10">Belongs to the class-I aminoacyl-tRNA synthetase family.</text>
</comment>
<evidence type="ECO:0000256" key="1">
    <source>
        <dbReference type="ARBA" id="ARBA00005594"/>
    </source>
</evidence>
<evidence type="ECO:0000313" key="15">
    <source>
        <dbReference type="EMBL" id="AIF17180.1"/>
    </source>
</evidence>
<feature type="domain" description="Methionyl/Valyl/Leucyl/Isoleucyl-tRNA synthetase anticodon-binding" evidence="12">
    <location>
        <begin position="618"/>
        <end position="731"/>
    </location>
</feature>
<dbReference type="Gene3D" id="3.90.740.10">
    <property type="entry name" value="Valyl/Leucyl/Isoleucyl-tRNA synthetase, editing domain"/>
    <property type="match status" value="1"/>
</dbReference>
<dbReference type="Pfam" id="PF09334">
    <property type="entry name" value="tRNA-synt_1g"/>
    <property type="match status" value="1"/>
</dbReference>
<evidence type="ECO:0000256" key="7">
    <source>
        <dbReference type="ARBA" id="ARBA00023146"/>
    </source>
</evidence>
<keyword evidence="6 10" id="KW-0648">Protein biosynthesis</keyword>
<evidence type="ECO:0000256" key="10">
    <source>
        <dbReference type="RuleBase" id="RU363035"/>
    </source>
</evidence>
<dbReference type="PRINTS" id="PR00985">
    <property type="entry name" value="TRNASYNTHLEU"/>
</dbReference>